<feature type="domain" description="Sialate O-acetylesterase" evidence="2">
    <location>
        <begin position="440"/>
        <end position="545"/>
    </location>
</feature>
<reference evidence="3 4" key="1">
    <citation type="submission" date="2023-11" db="EMBL/GenBank/DDBJ databases">
        <title>Coraliomargarita sp. nov., isolated from marine algae.</title>
        <authorList>
            <person name="Lee J.K."/>
            <person name="Baek J.H."/>
            <person name="Kim J.M."/>
            <person name="Choi D.G."/>
            <person name="Jeon C.O."/>
        </authorList>
    </citation>
    <scope>NUCLEOTIDE SEQUENCE [LARGE SCALE GENOMIC DNA]</scope>
    <source>
        <strain evidence="3 4">J2-16</strain>
    </source>
</reference>
<dbReference type="Gene3D" id="3.40.50.1110">
    <property type="entry name" value="SGNH hydrolase"/>
    <property type="match status" value="2"/>
</dbReference>
<dbReference type="Proteomes" id="UP001324993">
    <property type="component" value="Chromosome"/>
</dbReference>
<dbReference type="Gene3D" id="2.60.40.10">
    <property type="entry name" value="Immunoglobulins"/>
    <property type="match status" value="1"/>
</dbReference>
<gene>
    <name evidence="3" type="ORF">SH580_03360</name>
</gene>
<dbReference type="InterPro" id="IPR036514">
    <property type="entry name" value="SGNH_hydro_sf"/>
</dbReference>
<dbReference type="SUPFAM" id="SSF49785">
    <property type="entry name" value="Galactose-binding domain-like"/>
    <property type="match status" value="1"/>
</dbReference>
<keyword evidence="1" id="KW-0378">Hydrolase</keyword>
<dbReference type="SUPFAM" id="SSF52266">
    <property type="entry name" value="SGNH hydrolase"/>
    <property type="match status" value="1"/>
</dbReference>
<dbReference type="InterPro" id="IPR039329">
    <property type="entry name" value="SIAE"/>
</dbReference>
<evidence type="ECO:0000313" key="4">
    <source>
        <dbReference type="Proteomes" id="UP001324993"/>
    </source>
</evidence>
<dbReference type="PANTHER" id="PTHR22901">
    <property type="entry name" value="SIALATE O-ACETYLESTERASE"/>
    <property type="match status" value="1"/>
</dbReference>
<dbReference type="RefSeq" id="WP_319833599.1">
    <property type="nucleotide sequence ID" value="NZ_CP138858.1"/>
</dbReference>
<evidence type="ECO:0000313" key="3">
    <source>
        <dbReference type="EMBL" id="WPJ96742.1"/>
    </source>
</evidence>
<name>A0ABZ0RPB7_9BACT</name>
<dbReference type="PANTHER" id="PTHR22901:SF0">
    <property type="entry name" value="SIALATE O-ACETYLESTERASE"/>
    <property type="match status" value="1"/>
</dbReference>
<sequence length="688" mass="77269">MRNFITLGLLLTTSYLPLIHAAVKLPSIFSKHMVLQQGESAPIWGQASPGEQVTVSIAHQQAETVANADGHWRIELPQLGLDEGPHVLVVEGTNRLEIEDVVLGEVWLCSGQSNMDFQVSKSIGAQEEIKLPENRRLRQFKVTGPISEFPQKDCHGRWIIADPKTVGNFSGVAYYFGKKISTELGQNVGLINASVGGTAIEAWTSLEALSQSPQLKESAEKYHNEHWKIFPRKLKQFSNDWTTWVKTNQREVVEPTNLEPYLSADSSGWDSVELPGPILNSKLPQAGVIWLRRTVEIEDSNASQRWGLELGDTTGLCEIYWNGHKIRTETVIDLTKQKSPLRASISNNWIKTGSNQLAIRMYQPKEGFAVGDIQRFRLSFHQSRQDLDGIWKVKVESALPALSPEARANYPEVPPQPKIRTASLAAAWFNTKIAPLIPYSLRGVIWYQGESNAGRAYQYREAFPLMIRDWRARWGLGDFPFYFAQLANYGAKTNEHPNSHWAQLREAQTLTLKLPNTGQAILTDLGESRDIHPRNKKDVGERLAAIALARDYGLNIEYEGPSYESMTIENSGIRLHFSNISESLVAHPVPENYIVQSRVNQTAPLIRHSPNSQLESFAICGEDRQWHWANASIEGTTVFVHSPDVPDPVAVRYNWESNPNGNLYNSAGFPAGPFRTDDFPLSTRDARY</sequence>
<dbReference type="InterPro" id="IPR008979">
    <property type="entry name" value="Galactose-bd-like_sf"/>
</dbReference>
<accession>A0ABZ0RPB7</accession>
<dbReference type="Pfam" id="PF03629">
    <property type="entry name" value="SASA"/>
    <property type="match status" value="1"/>
</dbReference>
<organism evidence="3 4">
    <name type="scientific">Coraliomargarita algicola</name>
    <dbReference type="NCBI Taxonomy" id="3092156"/>
    <lineage>
        <taxon>Bacteria</taxon>
        <taxon>Pseudomonadati</taxon>
        <taxon>Verrucomicrobiota</taxon>
        <taxon>Opitutia</taxon>
        <taxon>Puniceicoccales</taxon>
        <taxon>Coraliomargaritaceae</taxon>
        <taxon>Coraliomargarita</taxon>
    </lineage>
</organism>
<keyword evidence="4" id="KW-1185">Reference proteome</keyword>
<dbReference type="InterPro" id="IPR013783">
    <property type="entry name" value="Ig-like_fold"/>
</dbReference>
<evidence type="ECO:0000256" key="1">
    <source>
        <dbReference type="ARBA" id="ARBA00022801"/>
    </source>
</evidence>
<protein>
    <submittedName>
        <fullName evidence="3">Sialate O-acetylesterase</fullName>
    </submittedName>
</protein>
<proteinExistence type="predicted"/>
<evidence type="ECO:0000259" key="2">
    <source>
        <dbReference type="Pfam" id="PF03629"/>
    </source>
</evidence>
<dbReference type="InterPro" id="IPR005181">
    <property type="entry name" value="SASA"/>
</dbReference>
<dbReference type="EMBL" id="CP138858">
    <property type="protein sequence ID" value="WPJ96742.1"/>
    <property type="molecule type" value="Genomic_DNA"/>
</dbReference>